<comment type="similarity">
    <text evidence="1">Belongs to the multi antimicrobial extrusion (MATE) (TC 2.A.66.1) family.</text>
</comment>
<keyword evidence="2" id="KW-0812">Transmembrane</keyword>
<evidence type="ECO:0000313" key="4">
    <source>
        <dbReference type="Proteomes" id="UP000321570"/>
    </source>
</evidence>
<keyword evidence="4" id="KW-1185">Reference proteome</keyword>
<protein>
    <recommendedName>
        <fullName evidence="5">Multidrug and toxin extrusion protein</fullName>
    </recommendedName>
</protein>
<dbReference type="Pfam" id="PF01554">
    <property type="entry name" value="MatE"/>
    <property type="match status" value="1"/>
</dbReference>
<name>A0A564Y0L7_HYMDI</name>
<feature type="transmembrane region" description="Helical" evidence="2">
    <location>
        <begin position="72"/>
        <end position="93"/>
    </location>
</feature>
<dbReference type="Proteomes" id="UP000321570">
    <property type="component" value="Unassembled WGS sequence"/>
</dbReference>
<sequence length="276" mass="30468">MGYGIAVAIRIGQFVGANDPIRPRATAFVGILFLAFVSSVNSVALILLRYYIARIFTTDLNIIEGTAYGMPFMVAYLFFDCFVGVCSGIIRGVGMQKFGAIVCCVSLYLIGGPLALCLLLLTDLVVNGFWLGMAVGVFLEMFVYTIQCCRIDWEKMCQNAQKRTAIKFFRPQGDQKLNLKVGEEMEICLSGSKEKMDGESSKIEPILTKACTPKILITRSIMILVVVGLLLVALCCLFLFDWPSIFPNHCLLKNGTLIPLINRADASNYECTVHIP</sequence>
<evidence type="ECO:0000256" key="1">
    <source>
        <dbReference type="ARBA" id="ARBA00010199"/>
    </source>
</evidence>
<evidence type="ECO:0008006" key="5">
    <source>
        <dbReference type="Google" id="ProtNLM"/>
    </source>
</evidence>
<feature type="transmembrane region" description="Helical" evidence="2">
    <location>
        <begin position="100"/>
        <end position="122"/>
    </location>
</feature>
<feature type="transmembrane region" description="Helical" evidence="2">
    <location>
        <begin position="221"/>
        <end position="240"/>
    </location>
</feature>
<evidence type="ECO:0000313" key="3">
    <source>
        <dbReference type="EMBL" id="VUZ40845.1"/>
    </source>
</evidence>
<dbReference type="EMBL" id="CABIJS010000044">
    <property type="protein sequence ID" value="VUZ40845.1"/>
    <property type="molecule type" value="Genomic_DNA"/>
</dbReference>
<organism evidence="3 4">
    <name type="scientific">Hymenolepis diminuta</name>
    <name type="common">Rat tapeworm</name>
    <dbReference type="NCBI Taxonomy" id="6216"/>
    <lineage>
        <taxon>Eukaryota</taxon>
        <taxon>Metazoa</taxon>
        <taxon>Spiralia</taxon>
        <taxon>Lophotrochozoa</taxon>
        <taxon>Platyhelminthes</taxon>
        <taxon>Cestoda</taxon>
        <taxon>Eucestoda</taxon>
        <taxon>Cyclophyllidea</taxon>
        <taxon>Hymenolepididae</taxon>
        <taxon>Hymenolepis</taxon>
    </lineage>
</organism>
<dbReference type="AlphaFoldDB" id="A0A564Y0L7"/>
<gene>
    <name evidence="3" type="ORF">WMSIL1_LOCUS1932</name>
</gene>
<dbReference type="GO" id="GO:0042910">
    <property type="term" value="F:xenobiotic transmembrane transporter activity"/>
    <property type="evidence" value="ECO:0007669"/>
    <property type="project" value="InterPro"/>
</dbReference>
<feature type="transmembrane region" description="Helical" evidence="2">
    <location>
        <begin position="27"/>
        <end position="52"/>
    </location>
</feature>
<evidence type="ECO:0000256" key="2">
    <source>
        <dbReference type="SAM" id="Phobius"/>
    </source>
</evidence>
<keyword evidence="2" id="KW-1133">Transmembrane helix</keyword>
<feature type="transmembrane region" description="Helical" evidence="2">
    <location>
        <begin position="128"/>
        <end position="146"/>
    </location>
</feature>
<dbReference type="PANTHER" id="PTHR11206">
    <property type="entry name" value="MULTIDRUG RESISTANCE PROTEIN"/>
    <property type="match status" value="1"/>
</dbReference>
<reference evidence="3 4" key="1">
    <citation type="submission" date="2019-07" db="EMBL/GenBank/DDBJ databases">
        <authorList>
            <person name="Jastrzebski P J."/>
            <person name="Paukszto L."/>
            <person name="Jastrzebski P J."/>
        </authorList>
    </citation>
    <scope>NUCLEOTIDE SEQUENCE [LARGE SCALE GENOMIC DNA]</scope>
    <source>
        <strain evidence="3 4">WMS-il1</strain>
    </source>
</reference>
<keyword evidence="2" id="KW-0472">Membrane</keyword>
<dbReference type="InterPro" id="IPR002528">
    <property type="entry name" value="MATE_fam"/>
</dbReference>
<proteinExistence type="inferred from homology"/>
<accession>A0A564Y0L7</accession>
<dbReference type="GO" id="GO:0016020">
    <property type="term" value="C:membrane"/>
    <property type="evidence" value="ECO:0007669"/>
    <property type="project" value="InterPro"/>
</dbReference>
<dbReference type="GO" id="GO:0015297">
    <property type="term" value="F:antiporter activity"/>
    <property type="evidence" value="ECO:0007669"/>
    <property type="project" value="InterPro"/>
</dbReference>